<dbReference type="CDD" id="cd17487">
    <property type="entry name" value="MFS_MFSD5_like"/>
    <property type="match status" value="1"/>
</dbReference>
<evidence type="ECO:0000256" key="6">
    <source>
        <dbReference type="ARBA" id="ARBA00022692"/>
    </source>
</evidence>
<dbReference type="GO" id="GO:0006811">
    <property type="term" value="P:monoatomic ion transport"/>
    <property type="evidence" value="ECO:0007669"/>
    <property type="project" value="UniProtKB-KW"/>
</dbReference>
<dbReference type="InterPro" id="IPR008509">
    <property type="entry name" value="MOT2/MFSD5"/>
</dbReference>
<evidence type="ECO:0000256" key="4">
    <source>
        <dbReference type="ARBA" id="ARBA00022448"/>
    </source>
</evidence>
<evidence type="ECO:0000313" key="14">
    <source>
        <dbReference type="Proteomes" id="UP000054560"/>
    </source>
</evidence>
<evidence type="ECO:0000256" key="12">
    <source>
        <dbReference type="SAM" id="Phobius"/>
    </source>
</evidence>
<dbReference type="GO" id="GO:0005886">
    <property type="term" value="C:plasma membrane"/>
    <property type="evidence" value="ECO:0007669"/>
    <property type="project" value="UniProtKB-SubCell"/>
</dbReference>
<dbReference type="InterPro" id="IPR036259">
    <property type="entry name" value="MFS_trans_sf"/>
</dbReference>
<feature type="transmembrane region" description="Helical" evidence="12">
    <location>
        <begin position="6"/>
        <end position="22"/>
    </location>
</feature>
<dbReference type="AlphaFoldDB" id="A0A0L0GCW6"/>
<sequence>MDSFYIVLFGALAIGATYMEYSNHRKSATTESKLFNFSSSFLTFRNNYIVVYSLMMAGDWLQGPYVYALYSYYGYSKGDIGRLFIAGFGSSLIVGTFVGSLADKVGRKKIALVYCATYIASCVTKHWSNYHVLMLGRFFGGIATSLLFSVFESWLVAEHFSRGFEASWLGSTFSKAVFYGNGLVAIAAGVLANYLVRDMDFGPVAPFDAAIVFLTLGAGLITFTWNENHGDKTENNQQTFSASFQVAVDEIRNDTKIFLLGCMQALFEGAMYTFVFLWTPALAPTNEDIPHGFIFSTMMVACMLGSAYAGRLLAEEHKPEVYMKSVFGVSAAAMIVPVLAPFLLGSMALGNPRGLTVSGFGQLLAFCVFEMCVGMFWPSFMQMRSKYVPEEHRSTIINIFRIPLNLFVCTILYNVDAFETSSLFFMCFAFLVGAMLCMIKFENMTTVNAIV</sequence>
<evidence type="ECO:0000256" key="2">
    <source>
        <dbReference type="ARBA" id="ARBA00004651"/>
    </source>
</evidence>
<keyword evidence="8" id="KW-0406">Ion transport</keyword>
<dbReference type="EMBL" id="KQ241632">
    <property type="protein sequence ID" value="KNC86862.1"/>
    <property type="molecule type" value="Genomic_DNA"/>
</dbReference>
<feature type="transmembrane region" description="Helical" evidence="12">
    <location>
        <begin position="326"/>
        <end position="349"/>
    </location>
</feature>
<feature type="transmembrane region" description="Helical" evidence="12">
    <location>
        <begin position="398"/>
        <end position="415"/>
    </location>
</feature>
<dbReference type="GO" id="GO:0015098">
    <property type="term" value="F:molybdate ion transmembrane transporter activity"/>
    <property type="evidence" value="ECO:0007669"/>
    <property type="project" value="InterPro"/>
</dbReference>
<dbReference type="RefSeq" id="XP_014160764.1">
    <property type="nucleotide sequence ID" value="XM_014305289.1"/>
</dbReference>
<dbReference type="Gene3D" id="1.20.1250.20">
    <property type="entry name" value="MFS general substrate transporter like domains"/>
    <property type="match status" value="1"/>
</dbReference>
<dbReference type="PANTHER" id="PTHR23516">
    <property type="entry name" value="SAM (S-ADENOSYL METHIONINE) TRANSPORTER"/>
    <property type="match status" value="1"/>
</dbReference>
<evidence type="ECO:0000256" key="1">
    <source>
        <dbReference type="ARBA" id="ARBA00003019"/>
    </source>
</evidence>
<keyword evidence="7 12" id="KW-1133">Transmembrane helix</keyword>
<comment type="function">
    <text evidence="1">Mediates high-affinity intracellular uptake of the rare oligo-element molybdenum.</text>
</comment>
<feature type="transmembrane region" description="Helical" evidence="12">
    <location>
        <begin position="257"/>
        <end position="281"/>
    </location>
</feature>
<evidence type="ECO:0000313" key="13">
    <source>
        <dbReference type="EMBL" id="KNC86862.1"/>
    </source>
</evidence>
<dbReference type="Pfam" id="PF05631">
    <property type="entry name" value="MFS_5"/>
    <property type="match status" value="1"/>
</dbReference>
<gene>
    <name evidence="13" type="ORF">SARC_01008</name>
</gene>
<evidence type="ECO:0000256" key="10">
    <source>
        <dbReference type="ARBA" id="ARBA00030646"/>
    </source>
</evidence>
<proteinExistence type="predicted"/>
<dbReference type="SUPFAM" id="SSF103473">
    <property type="entry name" value="MFS general substrate transporter"/>
    <property type="match status" value="1"/>
</dbReference>
<evidence type="ECO:0000256" key="3">
    <source>
        <dbReference type="ARBA" id="ARBA00021242"/>
    </source>
</evidence>
<evidence type="ECO:0000256" key="8">
    <source>
        <dbReference type="ARBA" id="ARBA00023065"/>
    </source>
</evidence>
<feature type="transmembrane region" description="Helical" evidence="12">
    <location>
        <begin position="134"/>
        <end position="155"/>
    </location>
</feature>
<keyword evidence="6 12" id="KW-0812">Transmembrane</keyword>
<feature type="transmembrane region" description="Helical" evidence="12">
    <location>
        <begin position="80"/>
        <end position="98"/>
    </location>
</feature>
<organism evidence="13 14">
    <name type="scientific">Sphaeroforma arctica JP610</name>
    <dbReference type="NCBI Taxonomy" id="667725"/>
    <lineage>
        <taxon>Eukaryota</taxon>
        <taxon>Ichthyosporea</taxon>
        <taxon>Ichthyophonida</taxon>
        <taxon>Sphaeroforma</taxon>
    </lineage>
</organism>
<protein>
    <recommendedName>
        <fullName evidence="3">Molybdate-anion transporter</fullName>
    </recommendedName>
    <alternativeName>
        <fullName evidence="10">Major facilitator superfamily domain-containing protein 5</fullName>
    </alternativeName>
    <alternativeName>
        <fullName evidence="11">Molybdate transporter 2 homolog</fullName>
    </alternativeName>
</protein>
<keyword evidence="9 12" id="KW-0472">Membrane</keyword>
<dbReference type="GeneID" id="25901512"/>
<evidence type="ECO:0000256" key="5">
    <source>
        <dbReference type="ARBA" id="ARBA00022475"/>
    </source>
</evidence>
<dbReference type="Proteomes" id="UP000054560">
    <property type="component" value="Unassembled WGS sequence"/>
</dbReference>
<evidence type="ECO:0000256" key="11">
    <source>
        <dbReference type="ARBA" id="ARBA00032555"/>
    </source>
</evidence>
<evidence type="ECO:0000256" key="7">
    <source>
        <dbReference type="ARBA" id="ARBA00022989"/>
    </source>
</evidence>
<comment type="subcellular location">
    <subcellularLocation>
        <location evidence="2">Cell membrane</location>
        <topology evidence="2">Multi-pass membrane protein</topology>
    </subcellularLocation>
</comment>
<feature type="transmembrane region" description="Helical" evidence="12">
    <location>
        <begin position="176"/>
        <end position="195"/>
    </location>
</feature>
<feature type="transmembrane region" description="Helical" evidence="12">
    <location>
        <begin position="355"/>
        <end position="377"/>
    </location>
</feature>
<dbReference type="PANTHER" id="PTHR23516:SF1">
    <property type="entry name" value="MOLYBDATE-ANION TRANSPORTER"/>
    <property type="match status" value="1"/>
</dbReference>
<feature type="transmembrane region" description="Helical" evidence="12">
    <location>
        <begin position="421"/>
        <end position="439"/>
    </location>
</feature>
<evidence type="ECO:0000256" key="9">
    <source>
        <dbReference type="ARBA" id="ARBA00023136"/>
    </source>
</evidence>
<dbReference type="OrthoDB" id="263957at2759"/>
<reference evidence="13 14" key="1">
    <citation type="submission" date="2011-02" db="EMBL/GenBank/DDBJ databases">
        <title>The Genome Sequence of Sphaeroforma arctica JP610.</title>
        <authorList>
            <consortium name="The Broad Institute Genome Sequencing Platform"/>
            <person name="Russ C."/>
            <person name="Cuomo C."/>
            <person name="Young S.K."/>
            <person name="Zeng Q."/>
            <person name="Gargeya S."/>
            <person name="Alvarado L."/>
            <person name="Berlin A."/>
            <person name="Chapman S.B."/>
            <person name="Chen Z."/>
            <person name="Freedman E."/>
            <person name="Gellesch M."/>
            <person name="Goldberg J."/>
            <person name="Griggs A."/>
            <person name="Gujja S."/>
            <person name="Heilman E."/>
            <person name="Heiman D."/>
            <person name="Howarth C."/>
            <person name="Mehta T."/>
            <person name="Neiman D."/>
            <person name="Pearson M."/>
            <person name="Roberts A."/>
            <person name="Saif S."/>
            <person name="Shea T."/>
            <person name="Shenoy N."/>
            <person name="Sisk P."/>
            <person name="Stolte C."/>
            <person name="Sykes S."/>
            <person name="White J."/>
            <person name="Yandava C."/>
            <person name="Burger G."/>
            <person name="Gray M.W."/>
            <person name="Holland P.W.H."/>
            <person name="King N."/>
            <person name="Lang F.B.F."/>
            <person name="Roger A.J."/>
            <person name="Ruiz-Trillo I."/>
            <person name="Haas B."/>
            <person name="Nusbaum C."/>
            <person name="Birren B."/>
        </authorList>
    </citation>
    <scope>NUCLEOTIDE SEQUENCE [LARGE SCALE GENOMIC DNA]</scope>
    <source>
        <strain evidence="13 14">JP610</strain>
    </source>
</reference>
<feature type="transmembrane region" description="Helical" evidence="12">
    <location>
        <begin position="293"/>
        <end position="314"/>
    </location>
</feature>
<keyword evidence="4" id="KW-0813">Transport</keyword>
<dbReference type="eggNOG" id="KOG4332">
    <property type="taxonomic scope" value="Eukaryota"/>
</dbReference>
<keyword evidence="5" id="KW-1003">Cell membrane</keyword>
<name>A0A0L0GCW6_9EUKA</name>
<accession>A0A0L0GCW6</accession>
<keyword evidence="14" id="KW-1185">Reference proteome</keyword>